<evidence type="ECO:0000256" key="1">
    <source>
        <dbReference type="ARBA" id="ARBA00006499"/>
    </source>
</evidence>
<dbReference type="EMBL" id="ML992722">
    <property type="protein sequence ID" value="KAF2206385.1"/>
    <property type="molecule type" value="Genomic_DNA"/>
</dbReference>
<dbReference type="PANTHER" id="PTHR10655">
    <property type="entry name" value="LYSOPHOSPHOLIPASE-RELATED"/>
    <property type="match status" value="1"/>
</dbReference>
<evidence type="ECO:0000313" key="4">
    <source>
        <dbReference type="Proteomes" id="UP000799539"/>
    </source>
</evidence>
<dbReference type="InterPro" id="IPR029058">
    <property type="entry name" value="AB_hydrolase_fold"/>
</dbReference>
<reference evidence="3" key="1">
    <citation type="journal article" date="2020" name="Stud. Mycol.">
        <title>101 Dothideomycetes genomes: a test case for predicting lifestyles and emergence of pathogens.</title>
        <authorList>
            <person name="Haridas S."/>
            <person name="Albert R."/>
            <person name="Binder M."/>
            <person name="Bloem J."/>
            <person name="Labutti K."/>
            <person name="Salamov A."/>
            <person name="Andreopoulos B."/>
            <person name="Baker S."/>
            <person name="Barry K."/>
            <person name="Bills G."/>
            <person name="Bluhm B."/>
            <person name="Cannon C."/>
            <person name="Castanera R."/>
            <person name="Culley D."/>
            <person name="Daum C."/>
            <person name="Ezra D."/>
            <person name="Gonzalez J."/>
            <person name="Henrissat B."/>
            <person name="Kuo A."/>
            <person name="Liang C."/>
            <person name="Lipzen A."/>
            <person name="Lutzoni F."/>
            <person name="Magnuson J."/>
            <person name="Mondo S."/>
            <person name="Nolan M."/>
            <person name="Ohm R."/>
            <person name="Pangilinan J."/>
            <person name="Park H.-J."/>
            <person name="Ramirez L."/>
            <person name="Alfaro M."/>
            <person name="Sun H."/>
            <person name="Tritt A."/>
            <person name="Yoshinaga Y."/>
            <person name="Zwiers L.-H."/>
            <person name="Turgeon B."/>
            <person name="Goodwin S."/>
            <person name="Spatafora J."/>
            <person name="Crous P."/>
            <person name="Grigoriev I."/>
        </authorList>
    </citation>
    <scope>NUCLEOTIDE SEQUENCE</scope>
    <source>
        <strain evidence="3">SCOH1-5</strain>
    </source>
</reference>
<dbReference type="PANTHER" id="PTHR10655:SF63">
    <property type="entry name" value="PHOSPHOLIPASE_CARBOXYLESTERASE_THIOESTERASE DOMAIN-CONTAINING PROTEIN"/>
    <property type="match status" value="1"/>
</dbReference>
<organism evidence="3 4">
    <name type="scientific">Cercospora zeae-maydis SCOH1-5</name>
    <dbReference type="NCBI Taxonomy" id="717836"/>
    <lineage>
        <taxon>Eukaryota</taxon>
        <taxon>Fungi</taxon>
        <taxon>Dikarya</taxon>
        <taxon>Ascomycota</taxon>
        <taxon>Pezizomycotina</taxon>
        <taxon>Dothideomycetes</taxon>
        <taxon>Dothideomycetidae</taxon>
        <taxon>Mycosphaerellales</taxon>
        <taxon>Mycosphaerellaceae</taxon>
        <taxon>Cercospora</taxon>
    </lineage>
</organism>
<dbReference type="GO" id="GO:0052689">
    <property type="term" value="F:carboxylic ester hydrolase activity"/>
    <property type="evidence" value="ECO:0007669"/>
    <property type="project" value="TreeGrafter"/>
</dbReference>
<dbReference type="Proteomes" id="UP000799539">
    <property type="component" value="Unassembled WGS sequence"/>
</dbReference>
<dbReference type="Gene3D" id="3.40.50.1820">
    <property type="entry name" value="alpha/beta hydrolase"/>
    <property type="match status" value="1"/>
</dbReference>
<dbReference type="OrthoDB" id="2418081at2759"/>
<evidence type="ECO:0000313" key="3">
    <source>
        <dbReference type="EMBL" id="KAF2206385.1"/>
    </source>
</evidence>
<dbReference type="SUPFAM" id="SSF53474">
    <property type="entry name" value="alpha/beta-Hydrolases"/>
    <property type="match status" value="1"/>
</dbReference>
<dbReference type="InterPro" id="IPR050565">
    <property type="entry name" value="LYPA1-2/EST-like"/>
</dbReference>
<comment type="similarity">
    <text evidence="1">Belongs to the AB hydrolase superfamily. AB hydrolase 2 family.</text>
</comment>
<dbReference type="AlphaFoldDB" id="A0A6A6EXD2"/>
<proteinExistence type="inferred from homology"/>
<dbReference type="Pfam" id="PF02230">
    <property type="entry name" value="Abhydrolase_2"/>
    <property type="match status" value="1"/>
</dbReference>
<accession>A0A6A6EXD2</accession>
<feature type="domain" description="Phospholipase/carboxylesterase/thioesterase" evidence="2">
    <location>
        <begin position="31"/>
        <end position="209"/>
    </location>
</feature>
<dbReference type="InterPro" id="IPR003140">
    <property type="entry name" value="PLipase/COase/thioEstase"/>
</dbReference>
<keyword evidence="4" id="KW-1185">Reference proteome</keyword>
<dbReference type="GO" id="GO:0008474">
    <property type="term" value="F:palmitoyl-(protein) hydrolase activity"/>
    <property type="evidence" value="ECO:0007669"/>
    <property type="project" value="TreeGrafter"/>
</dbReference>
<gene>
    <name evidence="3" type="ORF">CERZMDRAFT_122957</name>
</gene>
<evidence type="ECO:0000259" key="2">
    <source>
        <dbReference type="Pfam" id="PF02230"/>
    </source>
</evidence>
<name>A0A6A6EXD2_9PEZI</name>
<dbReference type="GO" id="GO:0005737">
    <property type="term" value="C:cytoplasm"/>
    <property type="evidence" value="ECO:0007669"/>
    <property type="project" value="TreeGrafter"/>
</dbReference>
<protein>
    <recommendedName>
        <fullName evidence="2">Phospholipase/carboxylesterase/thioesterase domain-containing protein</fullName>
    </recommendedName>
</protein>
<sequence>MSLAPVFLHGRDSTAKEFAKELFDSTDSHERNLQEALPGVKWVFPIAPVTHCARYGLHMSQWFDMQTTQDPHQGEAEQNPTQSIDIIYNQLIKEAAIVGWQNVILAGISQGAAVGIHTLLKQPNRLGGFIGLNTWLPRPETITGAERRWPAAVQTPVMLAHTREDPIVQMTYGEELASSLENLGMDVEWHDYATEDGESAHWVNELEGIDHIVKFTWGC</sequence>